<dbReference type="HOGENOM" id="CLU_2891796_0_0_1"/>
<evidence type="ECO:0000313" key="1">
    <source>
        <dbReference type="Ensembl" id="ENSMPUP00000010132.1"/>
    </source>
</evidence>
<dbReference type="Ensembl" id="ENSMPUT00000010294.1">
    <property type="protein sequence ID" value="ENSMPUP00000010132.1"/>
    <property type="gene ID" value="ENSMPUG00000010208.1"/>
</dbReference>
<protein>
    <submittedName>
        <fullName evidence="1">Uncharacterized protein</fullName>
    </submittedName>
</protein>
<dbReference type="EMBL" id="AEYP01085473">
    <property type="status" value="NOT_ANNOTATED_CDS"/>
    <property type="molecule type" value="Genomic_DNA"/>
</dbReference>
<reference evidence="1" key="1">
    <citation type="submission" date="2024-06" db="UniProtKB">
        <authorList>
            <consortium name="Ensembl"/>
        </authorList>
    </citation>
    <scope>IDENTIFICATION</scope>
</reference>
<dbReference type="InParanoid" id="M3YFM5"/>
<proteinExistence type="predicted"/>
<dbReference type="AlphaFoldDB" id="M3YFM5"/>
<accession>M3YFM5</accession>
<name>M3YFM5_MUSPF</name>
<organism evidence="1">
    <name type="scientific">Mustela putorius furo</name>
    <name type="common">European domestic ferret</name>
    <name type="synonym">Mustela furo</name>
    <dbReference type="NCBI Taxonomy" id="9669"/>
    <lineage>
        <taxon>Eukaryota</taxon>
        <taxon>Metazoa</taxon>
        <taxon>Chordata</taxon>
        <taxon>Craniata</taxon>
        <taxon>Vertebrata</taxon>
        <taxon>Euteleostomi</taxon>
        <taxon>Mammalia</taxon>
        <taxon>Eutheria</taxon>
        <taxon>Laurasiatheria</taxon>
        <taxon>Carnivora</taxon>
        <taxon>Caniformia</taxon>
        <taxon>Musteloidea</taxon>
        <taxon>Mustelidae</taxon>
        <taxon>Mustelinae</taxon>
        <taxon>Mustela</taxon>
    </lineage>
</organism>
<sequence length="62" mass="7190">MATRHIPSHLILSRRKTCFFPNGSYFSIEILQQFPPGPPAAQRECFSLLQDVKRCKKSVHYL</sequence>